<feature type="domain" description="HTH arsR-type" evidence="1">
    <location>
        <begin position="75"/>
        <end position="161"/>
    </location>
</feature>
<dbReference type="Gene3D" id="1.10.10.10">
    <property type="entry name" value="Winged helix-like DNA-binding domain superfamily/Winged helix DNA-binding domain"/>
    <property type="match status" value="1"/>
</dbReference>
<evidence type="ECO:0000313" key="2">
    <source>
        <dbReference type="EMBL" id="HGI43703.1"/>
    </source>
</evidence>
<dbReference type="InterPro" id="IPR001845">
    <property type="entry name" value="HTH_ArsR_DNA-bd_dom"/>
</dbReference>
<dbReference type="InterPro" id="IPR036390">
    <property type="entry name" value="WH_DNA-bd_sf"/>
</dbReference>
<dbReference type="Pfam" id="PF25212">
    <property type="entry name" value="HVO_A0114"/>
    <property type="match status" value="1"/>
</dbReference>
<dbReference type="AlphaFoldDB" id="A0A7C4B9Q1"/>
<dbReference type="SMART" id="SM00418">
    <property type="entry name" value="HTH_ARSR"/>
    <property type="match status" value="1"/>
</dbReference>
<protein>
    <recommendedName>
        <fullName evidence="1">HTH arsR-type domain-containing protein</fullName>
    </recommendedName>
</protein>
<comment type="caution">
    <text evidence="2">The sequence shown here is derived from an EMBL/GenBank/DDBJ whole genome shotgun (WGS) entry which is preliminary data.</text>
</comment>
<dbReference type="EMBL" id="DTFI01000112">
    <property type="protein sequence ID" value="HGI43703.1"/>
    <property type="molecule type" value="Genomic_DNA"/>
</dbReference>
<proteinExistence type="predicted"/>
<name>A0A7C4B9Q1_THEPE</name>
<gene>
    <name evidence="2" type="ORF">ENV17_04905</name>
</gene>
<dbReference type="PROSITE" id="PS50987">
    <property type="entry name" value="HTH_ARSR_2"/>
    <property type="match status" value="1"/>
</dbReference>
<accession>A0A7C4B9Q1</accession>
<dbReference type="InterPro" id="IPR036388">
    <property type="entry name" value="WH-like_DNA-bd_sf"/>
</dbReference>
<evidence type="ECO:0000259" key="1">
    <source>
        <dbReference type="PROSITE" id="PS50987"/>
    </source>
</evidence>
<dbReference type="GO" id="GO:0003700">
    <property type="term" value="F:DNA-binding transcription factor activity"/>
    <property type="evidence" value="ECO:0007669"/>
    <property type="project" value="InterPro"/>
</dbReference>
<sequence>MYSVILLSGGTITHHSFTAASSDKRFYPKRITYLRVVRIVVERELTREDLDAKPEDKRYERLFLAYEEEGDESLHWTIREEKDASFLRRLLSPRMLELVEALTRNRGLSVTELVEALGRSPSNVYRDLLFLKRHKLLRFENKGRRRIPILTLKRITLQIQH</sequence>
<reference evidence="2" key="1">
    <citation type="journal article" date="2020" name="mSystems">
        <title>Genome- and Community-Level Interaction Insights into Carbon Utilization and Element Cycling Functions of Hydrothermarchaeota in Hydrothermal Sediment.</title>
        <authorList>
            <person name="Zhou Z."/>
            <person name="Liu Y."/>
            <person name="Xu W."/>
            <person name="Pan J."/>
            <person name="Luo Z.H."/>
            <person name="Li M."/>
        </authorList>
    </citation>
    <scope>NUCLEOTIDE SEQUENCE [LARGE SCALE GENOMIC DNA]</scope>
    <source>
        <strain evidence="2">SpSt-735</strain>
    </source>
</reference>
<dbReference type="SUPFAM" id="SSF46785">
    <property type="entry name" value="Winged helix' DNA-binding domain"/>
    <property type="match status" value="1"/>
</dbReference>
<organism evidence="2">
    <name type="scientific">Thermofilum pendens</name>
    <dbReference type="NCBI Taxonomy" id="2269"/>
    <lineage>
        <taxon>Archaea</taxon>
        <taxon>Thermoproteota</taxon>
        <taxon>Thermoprotei</taxon>
        <taxon>Thermofilales</taxon>
        <taxon>Thermofilaceae</taxon>
        <taxon>Thermofilum</taxon>
    </lineage>
</organism>